<sequence>MLLPSATPRTNFLLTLTETLNPIMSKIYTAAVIGLGRIGSTFDDEIEQGGAIYLPYCHAPTYVAAPNIKLIAGADPHQEQREIFGQRWGLARDHLYEDYRDLLEREKPDLVSIATTARVRAEITIATAQSGAKGIWADKPIALCLEDVDTMVDECEANGVPMVINCGRRYSPSFVETRRMIDEGILGEILQVTAYTECGLSHNGSHAIDIVRYLAGGNVQWVFGEMQSDEAANGENDLSGNGYLAFDNGVRAYIRATSCGVSNWEIDVIGTKGRVRSIANAQDTEWTYLTSGGPKGRGIPARSPLAMPARPEGGGLTLVRDLIQAIESQSQPRCSLYDARDALEIAVALRESHRRGCVRFDLPVEDRSLRILSAEIHQDDKPARIRRLEAAR</sequence>
<dbReference type="SUPFAM" id="SSF55347">
    <property type="entry name" value="Glyceraldehyde-3-phosphate dehydrogenase-like, C-terminal domain"/>
    <property type="match status" value="1"/>
</dbReference>
<dbReference type="GO" id="GO:0050112">
    <property type="term" value="F:inositol 2-dehydrogenase (NAD+) activity"/>
    <property type="evidence" value="ECO:0007669"/>
    <property type="project" value="UniProtKB-EC"/>
</dbReference>
<name>A0A2Z4ACQ0_9BACT</name>
<dbReference type="InterPro" id="IPR051450">
    <property type="entry name" value="Gfo/Idh/MocA_Oxidoreductases"/>
</dbReference>
<dbReference type="GO" id="GO:0000166">
    <property type="term" value="F:nucleotide binding"/>
    <property type="evidence" value="ECO:0007669"/>
    <property type="project" value="InterPro"/>
</dbReference>
<dbReference type="InterPro" id="IPR036291">
    <property type="entry name" value="NAD(P)-bd_dom_sf"/>
</dbReference>
<dbReference type="Pfam" id="PF01408">
    <property type="entry name" value="GFO_IDH_MocA"/>
    <property type="match status" value="1"/>
</dbReference>
<protein>
    <submittedName>
        <fullName evidence="3">Myo-inositol 2-dehydrogenase</fullName>
        <ecNumber evidence="3">1.1.1.18</ecNumber>
    </submittedName>
</protein>
<dbReference type="EMBL" id="CP029803">
    <property type="protein sequence ID" value="AWT59045.1"/>
    <property type="molecule type" value="Genomic_DNA"/>
</dbReference>
<gene>
    <name evidence="3" type="primary">iolG_3</name>
    <name evidence="3" type="ORF">DF168_00219</name>
</gene>
<evidence type="ECO:0000259" key="2">
    <source>
        <dbReference type="Pfam" id="PF22725"/>
    </source>
</evidence>
<dbReference type="Gene3D" id="3.40.50.720">
    <property type="entry name" value="NAD(P)-binding Rossmann-like Domain"/>
    <property type="match status" value="1"/>
</dbReference>
<accession>A0A2Z4ACQ0</accession>
<dbReference type="Gene3D" id="3.30.360.10">
    <property type="entry name" value="Dihydrodipicolinate Reductase, domain 2"/>
    <property type="match status" value="1"/>
</dbReference>
<dbReference type="AlphaFoldDB" id="A0A2Z4ACQ0"/>
<dbReference type="PANTHER" id="PTHR43377">
    <property type="entry name" value="BILIVERDIN REDUCTASE A"/>
    <property type="match status" value="1"/>
</dbReference>
<dbReference type="Proteomes" id="UP000247465">
    <property type="component" value="Chromosome"/>
</dbReference>
<evidence type="ECO:0000313" key="3">
    <source>
        <dbReference type="EMBL" id="AWT59045.1"/>
    </source>
</evidence>
<feature type="domain" description="Gfo/Idh/MocA-like oxidoreductase N-terminal" evidence="1">
    <location>
        <begin position="31"/>
        <end position="162"/>
    </location>
</feature>
<dbReference type="InterPro" id="IPR055170">
    <property type="entry name" value="GFO_IDH_MocA-like_dom"/>
</dbReference>
<dbReference type="SUPFAM" id="SSF51735">
    <property type="entry name" value="NAD(P)-binding Rossmann-fold domains"/>
    <property type="match status" value="1"/>
</dbReference>
<proteinExistence type="predicted"/>
<dbReference type="PANTHER" id="PTHR43377:SF1">
    <property type="entry name" value="BILIVERDIN REDUCTASE A"/>
    <property type="match status" value="1"/>
</dbReference>
<organism evidence="3 4">
    <name type="scientific">Candidatus Moanibacter tarae</name>
    <dbReference type="NCBI Taxonomy" id="2200854"/>
    <lineage>
        <taxon>Bacteria</taxon>
        <taxon>Pseudomonadati</taxon>
        <taxon>Verrucomicrobiota</taxon>
        <taxon>Opitutia</taxon>
        <taxon>Puniceicoccales</taxon>
        <taxon>Puniceicoccales incertae sedis</taxon>
        <taxon>Candidatus Moanibacter</taxon>
    </lineage>
</organism>
<evidence type="ECO:0000313" key="4">
    <source>
        <dbReference type="Proteomes" id="UP000247465"/>
    </source>
</evidence>
<dbReference type="InterPro" id="IPR000683">
    <property type="entry name" value="Gfo/Idh/MocA-like_OxRdtase_N"/>
</dbReference>
<dbReference type="EC" id="1.1.1.18" evidence="3"/>
<feature type="domain" description="GFO/IDH/MocA-like oxidoreductase" evidence="2">
    <location>
        <begin position="203"/>
        <end position="275"/>
    </location>
</feature>
<keyword evidence="3" id="KW-0560">Oxidoreductase</keyword>
<evidence type="ECO:0000259" key="1">
    <source>
        <dbReference type="Pfam" id="PF01408"/>
    </source>
</evidence>
<reference evidence="3 4" key="1">
    <citation type="submission" date="2018-06" db="EMBL/GenBank/DDBJ databases">
        <title>Draft Genome Sequence of a Novel Marine Bacterium Related to the Verrucomicrobia.</title>
        <authorList>
            <person name="Vosseberg J."/>
            <person name="Martijn J."/>
            <person name="Ettema T.J.G."/>
        </authorList>
    </citation>
    <scope>NUCLEOTIDE SEQUENCE [LARGE SCALE GENOMIC DNA]</scope>
    <source>
        <strain evidence="3">TARA_B100001123</strain>
    </source>
</reference>
<dbReference type="Pfam" id="PF22725">
    <property type="entry name" value="GFO_IDH_MocA_C3"/>
    <property type="match status" value="1"/>
</dbReference>
<dbReference type="KEGG" id="mtar:DF168_00219"/>